<accession>A0ABU6JIE0</accession>
<reference evidence="2 3" key="1">
    <citation type="submission" date="2023-10" db="EMBL/GenBank/DDBJ databases">
        <title>Noviherbaspirillum sp. CPCC 100848 genome assembly.</title>
        <authorList>
            <person name="Li X.Y."/>
            <person name="Fang X.M."/>
        </authorList>
    </citation>
    <scope>NUCLEOTIDE SEQUENCE [LARGE SCALE GENOMIC DNA]</scope>
    <source>
        <strain evidence="2 3">CPCC 100848</strain>
    </source>
</reference>
<organism evidence="2 3">
    <name type="scientific">Noviherbaspirillum album</name>
    <dbReference type="NCBI Taxonomy" id="3080276"/>
    <lineage>
        <taxon>Bacteria</taxon>
        <taxon>Pseudomonadati</taxon>
        <taxon>Pseudomonadota</taxon>
        <taxon>Betaproteobacteria</taxon>
        <taxon>Burkholderiales</taxon>
        <taxon>Oxalobacteraceae</taxon>
        <taxon>Noviherbaspirillum</taxon>
    </lineage>
</organism>
<name>A0ABU6JIE0_9BURK</name>
<gene>
    <name evidence="2" type="ORF">RY831_29440</name>
</gene>
<keyword evidence="1" id="KW-0472">Membrane</keyword>
<evidence type="ECO:0000313" key="3">
    <source>
        <dbReference type="Proteomes" id="UP001352263"/>
    </source>
</evidence>
<comment type="caution">
    <text evidence="2">The sequence shown here is derived from an EMBL/GenBank/DDBJ whole genome shotgun (WGS) entry which is preliminary data.</text>
</comment>
<sequence length="123" mass="13819">MSTPSFYSGGIKLPNQQLTFSLLAAIVPLSFCIANIFERIAISGRKKLRNAVHLQHKPEDHIMKRLKDETLSIRTSSHVKQLLRIAAEREHRSIASMMEILILAYAEQHSLEIGADAEVQNKG</sequence>
<proteinExistence type="predicted"/>
<evidence type="ECO:0000256" key="1">
    <source>
        <dbReference type="SAM" id="Phobius"/>
    </source>
</evidence>
<keyword evidence="3" id="KW-1185">Reference proteome</keyword>
<feature type="transmembrane region" description="Helical" evidence="1">
    <location>
        <begin position="20"/>
        <end position="37"/>
    </location>
</feature>
<protein>
    <recommendedName>
        <fullName evidence="4">Ribbon-helix-helix protein CopG domain-containing protein</fullName>
    </recommendedName>
</protein>
<dbReference type="EMBL" id="JAWIIV010000048">
    <property type="protein sequence ID" value="MEC4723285.1"/>
    <property type="molecule type" value="Genomic_DNA"/>
</dbReference>
<dbReference type="Proteomes" id="UP001352263">
    <property type="component" value="Unassembled WGS sequence"/>
</dbReference>
<dbReference type="RefSeq" id="WP_326509904.1">
    <property type="nucleotide sequence ID" value="NZ_JAWIIV010000048.1"/>
</dbReference>
<keyword evidence="1" id="KW-1133">Transmembrane helix</keyword>
<evidence type="ECO:0008006" key="4">
    <source>
        <dbReference type="Google" id="ProtNLM"/>
    </source>
</evidence>
<keyword evidence="1" id="KW-0812">Transmembrane</keyword>
<evidence type="ECO:0000313" key="2">
    <source>
        <dbReference type="EMBL" id="MEC4723285.1"/>
    </source>
</evidence>